<sequence>MRYSQQIKPISYLKANAAEVMNNLTRSREPLIITQNGEAKAVIQDIASYEETQEKLALLKILALGQKQGEAGQITDVNEVVNRLKNKRKKLNACA</sequence>
<dbReference type="OrthoDB" id="7069202at2"/>
<proteinExistence type="inferred from homology"/>
<evidence type="ECO:0000313" key="3">
    <source>
        <dbReference type="EMBL" id="PXZ07210.1"/>
    </source>
</evidence>
<dbReference type="NCBIfam" id="TIGR01552">
    <property type="entry name" value="phd_fam"/>
    <property type="match status" value="1"/>
</dbReference>
<keyword evidence="4" id="KW-1185">Reference proteome</keyword>
<organism evidence="3 4">
    <name type="scientific">Gilliamella apicola</name>
    <dbReference type="NCBI Taxonomy" id="1196095"/>
    <lineage>
        <taxon>Bacteria</taxon>
        <taxon>Pseudomonadati</taxon>
        <taxon>Pseudomonadota</taxon>
        <taxon>Gammaproteobacteria</taxon>
        <taxon>Orbales</taxon>
        <taxon>Orbaceae</taxon>
        <taxon>Gilliamella</taxon>
    </lineage>
</organism>
<dbReference type="Proteomes" id="UP000247932">
    <property type="component" value="Unassembled WGS sequence"/>
</dbReference>
<dbReference type="Pfam" id="PF02604">
    <property type="entry name" value="PhdYeFM_antitox"/>
    <property type="match status" value="1"/>
</dbReference>
<comment type="similarity">
    <text evidence="1 2">Belongs to the phD/YefM antitoxin family.</text>
</comment>
<protein>
    <recommendedName>
        <fullName evidence="2">Antitoxin</fullName>
    </recommendedName>
</protein>
<dbReference type="SUPFAM" id="SSF143120">
    <property type="entry name" value="YefM-like"/>
    <property type="match status" value="1"/>
</dbReference>
<dbReference type="PANTHER" id="PTHR33713">
    <property type="entry name" value="ANTITOXIN YAFN-RELATED"/>
    <property type="match status" value="1"/>
</dbReference>
<comment type="function">
    <text evidence="2">Antitoxin component of a type II toxin-antitoxin (TA) system.</text>
</comment>
<evidence type="ECO:0000256" key="1">
    <source>
        <dbReference type="ARBA" id="ARBA00009981"/>
    </source>
</evidence>
<dbReference type="RefSeq" id="WP_110432991.1">
    <property type="nucleotide sequence ID" value="NZ_QGLR01000009.1"/>
</dbReference>
<comment type="caution">
    <text evidence="3">The sequence shown here is derived from an EMBL/GenBank/DDBJ whole genome shotgun (WGS) entry which is preliminary data.</text>
</comment>
<dbReference type="EMBL" id="QGLR01000009">
    <property type="protein sequence ID" value="PXZ07210.1"/>
    <property type="molecule type" value="Genomic_DNA"/>
</dbReference>
<dbReference type="InterPro" id="IPR036165">
    <property type="entry name" value="YefM-like_sf"/>
</dbReference>
<dbReference type="InterPro" id="IPR051405">
    <property type="entry name" value="phD/YefM_antitoxin"/>
</dbReference>
<dbReference type="Gene3D" id="3.40.1620.10">
    <property type="entry name" value="YefM-like domain"/>
    <property type="match status" value="1"/>
</dbReference>
<dbReference type="InterPro" id="IPR006442">
    <property type="entry name" value="Antitoxin_Phd/YefM"/>
</dbReference>
<dbReference type="PANTHER" id="PTHR33713:SF11">
    <property type="entry name" value="PREVENT-HOST-DEATH FAMILY PROTEIN"/>
    <property type="match status" value="1"/>
</dbReference>
<name>A0A2V4E1Y9_9GAMM</name>
<evidence type="ECO:0000313" key="4">
    <source>
        <dbReference type="Proteomes" id="UP000247932"/>
    </source>
</evidence>
<reference evidence="3 4" key="1">
    <citation type="submission" date="2018-05" db="EMBL/GenBank/DDBJ databases">
        <title>Reference genomes for bee gut microbiota database.</title>
        <authorList>
            <person name="Ellegaard K.M."/>
        </authorList>
    </citation>
    <scope>NUCLEOTIDE SEQUENCE [LARGE SCALE GENOMIC DNA]</scope>
    <source>
        <strain evidence="3 4">ESL0182</strain>
    </source>
</reference>
<dbReference type="AlphaFoldDB" id="A0A2V4E1Y9"/>
<gene>
    <name evidence="3" type="ORF">DKK70_04980</name>
</gene>
<evidence type="ECO:0000256" key="2">
    <source>
        <dbReference type="RuleBase" id="RU362080"/>
    </source>
</evidence>
<accession>A0A2V4E1Y9</accession>